<comment type="caution">
    <text evidence="1">The sequence shown here is derived from an EMBL/GenBank/DDBJ whole genome shotgun (WGS) entry which is preliminary data.</text>
</comment>
<reference evidence="1 2" key="1">
    <citation type="journal article" date="2020" name="Biotechnol. Biofuels">
        <title>New insights from the biogas microbiome by comprehensive genome-resolved metagenomics of nearly 1600 species originating from multiple anaerobic digesters.</title>
        <authorList>
            <person name="Campanaro S."/>
            <person name="Treu L."/>
            <person name="Rodriguez-R L.M."/>
            <person name="Kovalovszki A."/>
            <person name="Ziels R.M."/>
            <person name="Maus I."/>
            <person name="Zhu X."/>
            <person name="Kougias P.G."/>
            <person name="Basile A."/>
            <person name="Luo G."/>
            <person name="Schluter A."/>
            <person name="Konstantinidis K.T."/>
            <person name="Angelidaki I."/>
        </authorList>
    </citation>
    <scope>NUCLEOTIDE SEQUENCE [LARGE SCALE GENOMIC DNA]</scope>
    <source>
        <strain evidence="1">AS06rmzACSIP_235</strain>
    </source>
</reference>
<evidence type="ECO:0008006" key="3">
    <source>
        <dbReference type="Google" id="ProtNLM"/>
    </source>
</evidence>
<evidence type="ECO:0000313" key="1">
    <source>
        <dbReference type="EMBL" id="NLF90880.1"/>
    </source>
</evidence>
<protein>
    <recommendedName>
        <fullName evidence="3">Acetyltransferase</fullName>
    </recommendedName>
</protein>
<dbReference type="SUPFAM" id="SSF51161">
    <property type="entry name" value="Trimeric LpxA-like enzymes"/>
    <property type="match status" value="1"/>
</dbReference>
<accession>A0A847HAZ9</accession>
<sequence>GAKIGRGAWIDSYWFPETDLCVVGRGATVGPGTVVQTHLFQDRVMSLDYVTIADGATLAAHSVVLPAATLGAGATVGPGSLVMRGDQVPANTVWQGNPIEPWTNLSF</sequence>
<dbReference type="Proteomes" id="UP000523614">
    <property type="component" value="Unassembled WGS sequence"/>
</dbReference>
<feature type="non-terminal residue" evidence="1">
    <location>
        <position position="1"/>
    </location>
</feature>
<organism evidence="1 2">
    <name type="scientific">Corynebacterium marinum</name>
    <dbReference type="NCBI Taxonomy" id="349751"/>
    <lineage>
        <taxon>Bacteria</taxon>
        <taxon>Bacillati</taxon>
        <taxon>Actinomycetota</taxon>
        <taxon>Actinomycetes</taxon>
        <taxon>Mycobacteriales</taxon>
        <taxon>Corynebacteriaceae</taxon>
        <taxon>Corynebacterium</taxon>
    </lineage>
</organism>
<dbReference type="Gene3D" id="2.160.10.10">
    <property type="entry name" value="Hexapeptide repeat proteins"/>
    <property type="match status" value="1"/>
</dbReference>
<evidence type="ECO:0000313" key="2">
    <source>
        <dbReference type="Proteomes" id="UP000523614"/>
    </source>
</evidence>
<name>A0A847HAZ9_9CORY</name>
<proteinExistence type="predicted"/>
<dbReference type="EMBL" id="JAAYYP010000203">
    <property type="protein sequence ID" value="NLF90880.1"/>
    <property type="molecule type" value="Genomic_DNA"/>
</dbReference>
<gene>
    <name evidence="1" type="ORF">GX570_05995</name>
</gene>
<dbReference type="InterPro" id="IPR011004">
    <property type="entry name" value="Trimer_LpxA-like_sf"/>
</dbReference>
<dbReference type="AlphaFoldDB" id="A0A847HAZ9"/>